<dbReference type="InterPro" id="IPR011006">
    <property type="entry name" value="CheY-like_superfamily"/>
</dbReference>
<evidence type="ECO:0000256" key="1">
    <source>
        <dbReference type="ARBA" id="ARBA00023125"/>
    </source>
</evidence>
<dbReference type="PROSITE" id="PS50110">
    <property type="entry name" value="RESPONSE_REGULATORY"/>
    <property type="match status" value="1"/>
</dbReference>
<feature type="domain" description="OmpR/PhoB-type" evidence="5">
    <location>
        <begin position="123"/>
        <end position="218"/>
    </location>
</feature>
<organism evidence="6 7">
    <name type="scientific">Amycolatopsis orientalis</name>
    <name type="common">Nocardia orientalis</name>
    <dbReference type="NCBI Taxonomy" id="31958"/>
    <lineage>
        <taxon>Bacteria</taxon>
        <taxon>Bacillati</taxon>
        <taxon>Actinomycetota</taxon>
        <taxon>Actinomycetes</taxon>
        <taxon>Pseudonocardiales</taxon>
        <taxon>Pseudonocardiaceae</taxon>
        <taxon>Amycolatopsis</taxon>
    </lineage>
</organism>
<dbReference type="GO" id="GO:0006355">
    <property type="term" value="P:regulation of DNA-templated transcription"/>
    <property type="evidence" value="ECO:0007669"/>
    <property type="project" value="InterPro"/>
</dbReference>
<keyword evidence="2" id="KW-0597">Phosphoprotein</keyword>
<dbReference type="EMBL" id="CP016174">
    <property type="protein sequence ID" value="ANN20021.1"/>
    <property type="molecule type" value="Genomic_DNA"/>
</dbReference>
<name>A0A193C616_AMYOR</name>
<dbReference type="PANTHER" id="PTHR48111:SF36">
    <property type="entry name" value="TRANSCRIPTIONAL REGULATORY PROTEIN CUTR"/>
    <property type="match status" value="1"/>
</dbReference>
<evidence type="ECO:0000313" key="7">
    <source>
        <dbReference type="Proteomes" id="UP000093695"/>
    </source>
</evidence>
<dbReference type="RefSeq" id="WP_044851506.1">
    <property type="nucleotide sequence ID" value="NZ_CP016174.1"/>
</dbReference>
<dbReference type="GO" id="GO:0005829">
    <property type="term" value="C:cytosol"/>
    <property type="evidence" value="ECO:0007669"/>
    <property type="project" value="TreeGrafter"/>
</dbReference>
<dbReference type="InterPro" id="IPR001789">
    <property type="entry name" value="Sig_transdc_resp-reg_receiver"/>
</dbReference>
<evidence type="ECO:0000259" key="5">
    <source>
        <dbReference type="PROSITE" id="PS51755"/>
    </source>
</evidence>
<protein>
    <submittedName>
        <fullName evidence="6">DNA-binding response regulator</fullName>
    </submittedName>
</protein>
<dbReference type="InterPro" id="IPR039420">
    <property type="entry name" value="WalR-like"/>
</dbReference>
<dbReference type="Gene3D" id="6.10.250.690">
    <property type="match status" value="1"/>
</dbReference>
<dbReference type="CDD" id="cd00383">
    <property type="entry name" value="trans_reg_C"/>
    <property type="match status" value="1"/>
</dbReference>
<accession>A0A193C616</accession>
<dbReference type="KEGG" id="aori:SD37_33395"/>
<proteinExistence type="predicted"/>
<dbReference type="Pfam" id="PF00072">
    <property type="entry name" value="Response_reg"/>
    <property type="match status" value="1"/>
</dbReference>
<feature type="DNA-binding region" description="OmpR/PhoB-type" evidence="3">
    <location>
        <begin position="123"/>
        <end position="218"/>
    </location>
</feature>
<feature type="domain" description="Response regulatory" evidence="4">
    <location>
        <begin position="2"/>
        <end position="115"/>
    </location>
</feature>
<dbReference type="Gene3D" id="3.40.50.2300">
    <property type="match status" value="1"/>
</dbReference>
<dbReference type="GO" id="GO:0000156">
    <property type="term" value="F:phosphorelay response regulator activity"/>
    <property type="evidence" value="ECO:0007669"/>
    <property type="project" value="TreeGrafter"/>
</dbReference>
<dbReference type="GO" id="GO:0000976">
    <property type="term" value="F:transcription cis-regulatory region binding"/>
    <property type="evidence" value="ECO:0007669"/>
    <property type="project" value="TreeGrafter"/>
</dbReference>
<gene>
    <name evidence="6" type="ORF">SD37_33395</name>
</gene>
<dbReference type="SMART" id="SM00448">
    <property type="entry name" value="REC"/>
    <property type="match status" value="1"/>
</dbReference>
<dbReference type="SMART" id="SM00862">
    <property type="entry name" value="Trans_reg_C"/>
    <property type="match status" value="1"/>
</dbReference>
<dbReference type="InterPro" id="IPR001867">
    <property type="entry name" value="OmpR/PhoB-type_DNA-bd"/>
</dbReference>
<evidence type="ECO:0000259" key="4">
    <source>
        <dbReference type="PROSITE" id="PS50110"/>
    </source>
</evidence>
<dbReference type="SUPFAM" id="SSF52172">
    <property type="entry name" value="CheY-like"/>
    <property type="match status" value="1"/>
</dbReference>
<feature type="modified residue" description="4-aspartylphosphate" evidence="2">
    <location>
        <position position="51"/>
    </location>
</feature>
<dbReference type="AlphaFoldDB" id="A0A193C616"/>
<dbReference type="Proteomes" id="UP000093695">
    <property type="component" value="Chromosome"/>
</dbReference>
<dbReference type="Gene3D" id="1.10.10.10">
    <property type="entry name" value="Winged helix-like DNA-binding domain superfamily/Winged helix DNA-binding domain"/>
    <property type="match status" value="1"/>
</dbReference>
<reference evidence="6 7" key="1">
    <citation type="journal article" date="2015" name="Genome Announc.">
        <title>Draft Genome Sequence of Norvancomycin-Producing Strain Amycolatopsis orientalis CPCC200066.</title>
        <authorList>
            <person name="Lei X."/>
            <person name="Yuan F."/>
            <person name="Shi Y."/>
            <person name="Li X."/>
            <person name="Wang L."/>
            <person name="Hong B."/>
        </authorList>
    </citation>
    <scope>NUCLEOTIDE SEQUENCE [LARGE SCALE GENOMIC DNA]</scope>
    <source>
        <strain evidence="6 7">B-37</strain>
    </source>
</reference>
<keyword evidence="1 3" id="KW-0238">DNA-binding</keyword>
<evidence type="ECO:0000256" key="3">
    <source>
        <dbReference type="PROSITE-ProRule" id="PRU01091"/>
    </source>
</evidence>
<keyword evidence="7" id="KW-1185">Reference proteome</keyword>
<sequence>MRVLVTEDDEDLRLAVEASLRGSGFAVDVAKDLPDADEALSVNAYDCVVLDRMLPAGDSLGYVSERRRDGWDVPVLFLTARDTVADRIAGLAWADDYLVKPFAMAELIARVRSLCRRGDPGAPPVLNFLDLELDVGRHEARRGGVTLALTGKEFAVLHRLMTTAGEPVRRRDLMDAGWDEQVPPAPNVLEVLIAQLRHKLGRPPVIHTVRGVGYVLRG</sequence>
<dbReference type="PROSITE" id="PS51755">
    <property type="entry name" value="OMPR_PHOB"/>
    <property type="match status" value="1"/>
</dbReference>
<dbReference type="InterPro" id="IPR036388">
    <property type="entry name" value="WH-like_DNA-bd_sf"/>
</dbReference>
<dbReference type="Pfam" id="PF00486">
    <property type="entry name" value="Trans_reg_C"/>
    <property type="match status" value="1"/>
</dbReference>
<dbReference type="PANTHER" id="PTHR48111">
    <property type="entry name" value="REGULATOR OF RPOS"/>
    <property type="match status" value="1"/>
</dbReference>
<dbReference type="InterPro" id="IPR016032">
    <property type="entry name" value="Sig_transdc_resp-reg_C-effctor"/>
</dbReference>
<dbReference type="SUPFAM" id="SSF46894">
    <property type="entry name" value="C-terminal effector domain of the bipartite response regulators"/>
    <property type="match status" value="1"/>
</dbReference>
<evidence type="ECO:0000256" key="2">
    <source>
        <dbReference type="PROSITE-ProRule" id="PRU00169"/>
    </source>
</evidence>
<evidence type="ECO:0000313" key="6">
    <source>
        <dbReference type="EMBL" id="ANN20021.1"/>
    </source>
</evidence>
<dbReference type="GO" id="GO:0032993">
    <property type="term" value="C:protein-DNA complex"/>
    <property type="evidence" value="ECO:0007669"/>
    <property type="project" value="TreeGrafter"/>
</dbReference>
<dbReference type="STRING" id="31958.SD37_33395"/>